<gene>
    <name evidence="1" type="ORF">KBB96_18620</name>
</gene>
<evidence type="ECO:0000313" key="2">
    <source>
        <dbReference type="Proteomes" id="UP000676169"/>
    </source>
</evidence>
<reference evidence="1" key="1">
    <citation type="submission" date="2021-04" db="EMBL/GenBank/DDBJ databases">
        <title>Luteolibacter sp. 32A isolated from the skin of an Anderson's salamander (Ambystoma andersonii).</title>
        <authorList>
            <person name="Spergser J."/>
            <person name="Busse H.-J."/>
        </authorList>
    </citation>
    <scope>NUCLEOTIDE SEQUENCE</scope>
    <source>
        <strain evidence="1">32A</strain>
    </source>
</reference>
<dbReference type="RefSeq" id="WP_211631000.1">
    <property type="nucleotide sequence ID" value="NZ_CP073100.1"/>
</dbReference>
<protein>
    <submittedName>
        <fullName evidence="1">Addiction module protein</fullName>
    </submittedName>
</protein>
<sequence length="63" mass="7231">MSRIEKLQAMHLLWEDLAADESTFDSPAWQRDALASTASEVATGNIRELDWETAKRQLRDRAQ</sequence>
<dbReference type="Proteomes" id="UP000676169">
    <property type="component" value="Chromosome"/>
</dbReference>
<dbReference type="EMBL" id="CP073100">
    <property type="protein sequence ID" value="QUE50861.1"/>
    <property type="molecule type" value="Genomic_DNA"/>
</dbReference>
<name>A0A975G8T1_9BACT</name>
<organism evidence="1 2">
    <name type="scientific">Luteolibacter ambystomatis</name>
    <dbReference type="NCBI Taxonomy" id="2824561"/>
    <lineage>
        <taxon>Bacteria</taxon>
        <taxon>Pseudomonadati</taxon>
        <taxon>Verrucomicrobiota</taxon>
        <taxon>Verrucomicrobiia</taxon>
        <taxon>Verrucomicrobiales</taxon>
        <taxon>Verrucomicrobiaceae</taxon>
        <taxon>Luteolibacter</taxon>
    </lineage>
</organism>
<dbReference type="Pfam" id="PF09720">
    <property type="entry name" value="Unstab_antitox"/>
    <property type="match status" value="1"/>
</dbReference>
<proteinExistence type="predicted"/>
<evidence type="ECO:0000313" key="1">
    <source>
        <dbReference type="EMBL" id="QUE50861.1"/>
    </source>
</evidence>
<keyword evidence="2" id="KW-1185">Reference proteome</keyword>
<dbReference type="AlphaFoldDB" id="A0A975G8T1"/>
<dbReference type="InterPro" id="IPR013406">
    <property type="entry name" value="CHP02574_addiction_mod"/>
</dbReference>
<dbReference type="KEGG" id="lamb:KBB96_18620"/>
<accession>A0A975G8T1</accession>